<gene>
    <name evidence="1" type="ORF">HB761_13930</name>
</gene>
<proteinExistence type="predicted"/>
<dbReference type="InterPro" id="IPR052042">
    <property type="entry name" value="Tail_sheath_structural"/>
</dbReference>
<evidence type="ECO:0000313" key="2">
    <source>
        <dbReference type="Proteomes" id="UP001058687"/>
    </source>
</evidence>
<organism evidence="1 2">
    <name type="scientific">Vibrio campbellii</name>
    <dbReference type="NCBI Taxonomy" id="680"/>
    <lineage>
        <taxon>Bacteria</taxon>
        <taxon>Pseudomonadati</taxon>
        <taxon>Pseudomonadota</taxon>
        <taxon>Gammaproteobacteria</taxon>
        <taxon>Vibrionales</taxon>
        <taxon>Vibrionaceae</taxon>
        <taxon>Vibrio</taxon>
    </lineage>
</organism>
<dbReference type="RefSeq" id="WP_255935372.1">
    <property type="nucleotide sequence ID" value="NZ_CP050467.1"/>
</dbReference>
<dbReference type="PANTHER" id="PTHR35861:SF1">
    <property type="entry name" value="PHAGE TAIL SHEATH PROTEIN"/>
    <property type="match status" value="1"/>
</dbReference>
<dbReference type="Proteomes" id="UP001058687">
    <property type="component" value="Chromosome 1"/>
</dbReference>
<dbReference type="PANTHER" id="PTHR35861">
    <property type="match status" value="1"/>
</dbReference>
<dbReference type="AlphaFoldDB" id="A0AAE9N392"/>
<name>A0AAE9N392_9VIBR</name>
<sequence length="387" mass="41887">MEITQFEHNGLSIVKKALPAPMGPLGKHIVCWVGTAPDKHADVPFNVPFRVANTTDAAKLDTTGEEDGWLWYAVTETLKKVQVPQYVIVVPEGANATETLNNVIGGIDAPTGQRTGIAAISLCTESPTIIAAPGYTHQKPASDALVAEALKLMAFPHLDGLSTSTKAVIDHSLTLATQDTGYDIATMIDPQPSIYSKAAGVNVYVPPSVLSVGCHAGVALHESPGNKGTYAQGVQRDITYDILDTTTEGDLLNRHGICYFGKTDLGGISLLGNRTLSGRFINQVCLEQAICRKLKKSAQKVMAENLDKSFMEQEISKLNAWGAQLKANEEVIGMEVSLHPELNTAETYRNGTWYIAIRYAGFPPNEHMVYHLIEDIGIIDNFISEIL</sequence>
<dbReference type="EMBL" id="CP050467">
    <property type="protein sequence ID" value="UTZ27752.1"/>
    <property type="molecule type" value="Genomic_DNA"/>
</dbReference>
<reference evidence="1" key="1">
    <citation type="submission" date="2020-03" db="EMBL/GenBank/DDBJ databases">
        <title>Five strains of Vibrio campbellii isolated from Mariana Trench.</title>
        <authorList>
            <person name="Liang J."/>
            <person name="Zhang X.-H."/>
        </authorList>
    </citation>
    <scope>NUCLEOTIDE SEQUENCE</scope>
    <source>
        <strain evidence="1">LJC014</strain>
    </source>
</reference>
<accession>A0AAE9N392</accession>
<evidence type="ECO:0000313" key="1">
    <source>
        <dbReference type="EMBL" id="UTZ27752.1"/>
    </source>
</evidence>
<protein>
    <submittedName>
        <fullName evidence="1">Phage tail protein</fullName>
    </submittedName>
</protein>